<proteinExistence type="predicted"/>
<organism evidence="1 2">
    <name type="scientific">Dictyostelium firmibasis</name>
    <dbReference type="NCBI Taxonomy" id="79012"/>
    <lineage>
        <taxon>Eukaryota</taxon>
        <taxon>Amoebozoa</taxon>
        <taxon>Evosea</taxon>
        <taxon>Eumycetozoa</taxon>
        <taxon>Dictyostelia</taxon>
        <taxon>Dictyosteliales</taxon>
        <taxon>Dictyosteliaceae</taxon>
        <taxon>Dictyostelium</taxon>
    </lineage>
</organism>
<name>A0AAN7UCQ9_9MYCE</name>
<comment type="caution">
    <text evidence="1">The sequence shown here is derived from an EMBL/GenBank/DDBJ whole genome shotgun (WGS) entry which is preliminary data.</text>
</comment>
<dbReference type="Proteomes" id="UP001344447">
    <property type="component" value="Unassembled WGS sequence"/>
</dbReference>
<dbReference type="AlphaFoldDB" id="A0AAN7UCQ9"/>
<evidence type="ECO:0000313" key="2">
    <source>
        <dbReference type="Proteomes" id="UP001344447"/>
    </source>
</evidence>
<accession>A0AAN7UCQ9</accession>
<dbReference type="SMR" id="A0AAN7UCQ9"/>
<keyword evidence="2" id="KW-1185">Reference proteome</keyword>
<protein>
    <submittedName>
        <fullName evidence="1">Uncharacterized protein</fullName>
    </submittedName>
</protein>
<evidence type="ECO:0000313" key="1">
    <source>
        <dbReference type="EMBL" id="KAK5578853.1"/>
    </source>
</evidence>
<dbReference type="EMBL" id="JAVFKY010000003">
    <property type="protein sequence ID" value="KAK5578853.1"/>
    <property type="molecule type" value="Genomic_DNA"/>
</dbReference>
<reference evidence="1 2" key="1">
    <citation type="submission" date="2023-11" db="EMBL/GenBank/DDBJ databases">
        <title>Dfirmibasis_genome.</title>
        <authorList>
            <person name="Edelbroek B."/>
            <person name="Kjellin J."/>
            <person name="Jerlstrom-Hultqvist J."/>
            <person name="Soderbom F."/>
        </authorList>
    </citation>
    <scope>NUCLEOTIDE SEQUENCE [LARGE SCALE GENOMIC DNA]</scope>
    <source>
        <strain evidence="1 2">TNS-C-14</strain>
    </source>
</reference>
<sequence length="94" mass="10513">MILQVRVKFPSDYPVIYKTIRLDNSLTVQEAILAIGQAINVTPASDLGLYLPDDPKHLTDTELLSSFESFSDAQYIELKSKKSSKNKDSCCTIM</sequence>
<gene>
    <name evidence="1" type="ORF">RB653_008528</name>
</gene>